<dbReference type="InterPro" id="IPR002413">
    <property type="entry name" value="V5_allergen-like"/>
</dbReference>
<dbReference type="Proteomes" id="UP000663842">
    <property type="component" value="Unassembled WGS sequence"/>
</dbReference>
<name>A0A819PCS1_9BILA</name>
<dbReference type="GO" id="GO:0005576">
    <property type="term" value="C:extracellular region"/>
    <property type="evidence" value="ECO:0007669"/>
    <property type="project" value="InterPro"/>
</dbReference>
<dbReference type="SMART" id="SM00198">
    <property type="entry name" value="SCP"/>
    <property type="match status" value="1"/>
</dbReference>
<dbReference type="PRINTS" id="PR00838">
    <property type="entry name" value="V5ALLERGEN"/>
</dbReference>
<proteinExistence type="predicted"/>
<dbReference type="Gene3D" id="3.40.33.10">
    <property type="entry name" value="CAP"/>
    <property type="match status" value="1"/>
</dbReference>
<dbReference type="InterPro" id="IPR001283">
    <property type="entry name" value="CRISP-related"/>
</dbReference>
<dbReference type="InterPro" id="IPR018244">
    <property type="entry name" value="Allrgn_V5/Tpx1_CS"/>
</dbReference>
<dbReference type="InterPro" id="IPR035940">
    <property type="entry name" value="CAP_sf"/>
</dbReference>
<dbReference type="PANTHER" id="PTHR10334">
    <property type="entry name" value="CYSTEINE-RICH SECRETORY PROTEIN-RELATED"/>
    <property type="match status" value="1"/>
</dbReference>
<evidence type="ECO:0000259" key="1">
    <source>
        <dbReference type="SMART" id="SM00198"/>
    </source>
</evidence>
<sequence length="210" mass="24382">MARPTQNWNLYYDRRFIRKPRYRHQHPLDYYMDMGTRVQQRTMTNTLVPTRRRLNGGFHAEMLELHNQHRARHCAPPLSIDERLNQIAQSYAEHLAATSKFEHSGNKLGKEPLGENLYMEWMSNAQPSSSAKKAVKGWYDEIVFHNFRRPKFSAKTGHFTQLVWKSSKLLGAGIAFSADKRTVYVVTNYYPAGNMMGPGSFERNVLQANC</sequence>
<evidence type="ECO:0000313" key="2">
    <source>
        <dbReference type="EMBL" id="CAF3789151.1"/>
    </source>
</evidence>
<dbReference type="EMBL" id="CAJOBI010002842">
    <property type="protein sequence ID" value="CAF3946537.1"/>
    <property type="molecule type" value="Genomic_DNA"/>
</dbReference>
<dbReference type="Pfam" id="PF00188">
    <property type="entry name" value="CAP"/>
    <property type="match status" value="1"/>
</dbReference>
<keyword evidence="6" id="KW-1185">Reference proteome</keyword>
<comment type="caution">
    <text evidence="4">The sequence shown here is derived from an EMBL/GenBank/DDBJ whole genome shotgun (WGS) entry which is preliminary data.</text>
</comment>
<evidence type="ECO:0000313" key="6">
    <source>
        <dbReference type="Proteomes" id="UP000663866"/>
    </source>
</evidence>
<dbReference type="EMBL" id="CAJOBG010000270">
    <property type="protein sequence ID" value="CAF3789151.1"/>
    <property type="molecule type" value="Genomic_DNA"/>
</dbReference>
<gene>
    <name evidence="2" type="ORF">OVN521_LOCUS3202</name>
    <name evidence="3" type="ORF">SMN809_LOCUS9013</name>
    <name evidence="4" type="ORF">UXM345_LOCUS16821</name>
</gene>
<evidence type="ECO:0000313" key="5">
    <source>
        <dbReference type="Proteomes" id="UP000663842"/>
    </source>
</evidence>
<dbReference type="Proteomes" id="UP000663866">
    <property type="component" value="Unassembled WGS sequence"/>
</dbReference>
<dbReference type="SUPFAM" id="SSF55797">
    <property type="entry name" value="PR-1-like"/>
    <property type="match status" value="1"/>
</dbReference>
<dbReference type="PROSITE" id="PS01009">
    <property type="entry name" value="CRISP_1"/>
    <property type="match status" value="1"/>
</dbReference>
<dbReference type="EMBL" id="CAJOBF010002125">
    <property type="protein sequence ID" value="CAF4011894.1"/>
    <property type="molecule type" value="Genomic_DNA"/>
</dbReference>
<dbReference type="InterPro" id="IPR014044">
    <property type="entry name" value="CAP_dom"/>
</dbReference>
<protein>
    <recommendedName>
        <fullName evidence="1">SCP domain-containing protein</fullName>
    </recommendedName>
</protein>
<accession>A0A819PCS1</accession>
<dbReference type="AlphaFoldDB" id="A0A819PCS1"/>
<dbReference type="InterPro" id="IPR034113">
    <property type="entry name" value="SCP_GAPR1-like"/>
</dbReference>
<reference evidence="4" key="1">
    <citation type="submission" date="2021-02" db="EMBL/GenBank/DDBJ databases">
        <authorList>
            <person name="Nowell W R."/>
        </authorList>
    </citation>
    <scope>NUCLEOTIDE SEQUENCE</scope>
</reference>
<organism evidence="4 5">
    <name type="scientific">Rotaria magnacalcarata</name>
    <dbReference type="NCBI Taxonomy" id="392030"/>
    <lineage>
        <taxon>Eukaryota</taxon>
        <taxon>Metazoa</taxon>
        <taxon>Spiralia</taxon>
        <taxon>Gnathifera</taxon>
        <taxon>Rotifera</taxon>
        <taxon>Eurotatoria</taxon>
        <taxon>Bdelloidea</taxon>
        <taxon>Philodinida</taxon>
        <taxon>Philodinidae</taxon>
        <taxon>Rotaria</taxon>
    </lineage>
</organism>
<dbReference type="CDD" id="cd05382">
    <property type="entry name" value="CAP_GAPR1-like"/>
    <property type="match status" value="1"/>
</dbReference>
<dbReference type="Proteomes" id="UP000676336">
    <property type="component" value="Unassembled WGS sequence"/>
</dbReference>
<evidence type="ECO:0000313" key="4">
    <source>
        <dbReference type="EMBL" id="CAF4011894.1"/>
    </source>
</evidence>
<evidence type="ECO:0000313" key="3">
    <source>
        <dbReference type="EMBL" id="CAF3946537.1"/>
    </source>
</evidence>
<dbReference type="FunFam" id="3.40.33.10:FF:000002">
    <property type="entry name" value="Golgi-associated plant pathogenesis-related protein 1"/>
    <property type="match status" value="1"/>
</dbReference>
<dbReference type="PRINTS" id="PR00837">
    <property type="entry name" value="V5TPXLIKE"/>
</dbReference>
<feature type="domain" description="SCP" evidence="1">
    <location>
        <begin position="57"/>
        <end position="197"/>
    </location>
</feature>